<dbReference type="InterPro" id="IPR024751">
    <property type="entry name" value="VESA1"/>
</dbReference>
<proteinExistence type="predicted"/>
<organism evidence="1 2">
    <name type="scientific">Babesia divergens</name>
    <dbReference type="NCBI Taxonomy" id="32595"/>
    <lineage>
        <taxon>Eukaryota</taxon>
        <taxon>Sar</taxon>
        <taxon>Alveolata</taxon>
        <taxon>Apicomplexa</taxon>
        <taxon>Aconoidasida</taxon>
        <taxon>Piroplasmida</taxon>
        <taxon>Babesiidae</taxon>
        <taxon>Babesia</taxon>
    </lineage>
</organism>
<dbReference type="Pfam" id="PF12785">
    <property type="entry name" value="VESA1_N"/>
    <property type="match status" value="1"/>
</dbReference>
<dbReference type="Proteomes" id="UP001195914">
    <property type="component" value="Unassembled WGS sequence"/>
</dbReference>
<reference evidence="1" key="2">
    <citation type="submission" date="2021-05" db="EMBL/GenBank/DDBJ databases">
        <authorList>
            <person name="Pain A."/>
        </authorList>
    </citation>
    <scope>NUCLEOTIDE SEQUENCE</scope>
    <source>
        <strain evidence="1">1802A</strain>
    </source>
</reference>
<evidence type="ECO:0000313" key="2">
    <source>
        <dbReference type="Proteomes" id="UP001195914"/>
    </source>
</evidence>
<evidence type="ECO:0000313" key="1">
    <source>
        <dbReference type="EMBL" id="KAK1932144.1"/>
    </source>
</evidence>
<comment type="caution">
    <text evidence="1">The sequence shown here is derived from an EMBL/GenBank/DDBJ whole genome shotgun (WGS) entry which is preliminary data.</text>
</comment>
<gene>
    <name evidence="1" type="ORF">X943_003986</name>
</gene>
<dbReference type="AlphaFoldDB" id="A0AAD9G4T9"/>
<sequence>MEDICQCKAELNCCQGGTCIQGVSCGFCQNLKTNTPVPTTGLGLSPPNPIRLAKRLEKFFGGKHFETPCSCRCNGSTSESCCCLACPGNCSQACSDSCRKSSCPQASGPCPRKTFCEAIQNVKVTAQTSLMRCCDSGNQCHCQLGSSKCSGQCCSEPNKQSLKCMIRRLVSYFKSLQYTSSPSKDNFKNCCELMCVLKTCDFLQLFYDRRNLNECSKCKSGGSGCSSSGGCCNGDFSNCVKDPDCCKDCPDCGAVKFSKALETLRFAGPCGHDLWRTLDAFIQYCCFVFYARVRDLKLENKIKEARDSCDNCKSGSKSSGHSDCSGCKSGTSCDGCTAVLEELRDNHKDVLSLMTRGYLSAYSEASWNSLTPSTPGSGKCCGSLSSCSSCLSCSSTSPCDPSKCCPDCPQRKAAKIFLGMLPCLYYGLKILKEKCEVDWKDFLISNKDYSPGRFLIGMGFELQKLDGTKQGSDIFGPLSSLINGSNGPLEKLYDFVSKKYFPSPSLVPSSTSSDSKPETVREILLWLSGLPFSKGFKALLKHCERLCKPVENSLKFNDFKSYLFDSCFLSPFVLGAIEGSKSNEKDFPPYKSEWQKFSYPSDTLELFEKFCDFVRKIYIALNFLCIQCKNDSGQGGWQNCWYGKNCKVEPLSSGSASGSSSTPCCSTSAPNGYLCTALGSNKDVHDEHCREGQCINANGGSCSNSNHNKVGGQGQPCVSCSHPLQAFLTADPSCPFRLPFSFAQLDFSQSPPVILPSSSDKDFLTMGFKSESLISPGRSGESLFGILNSFCGSSSSPLTKLFEFSLFVAMRPPETLIELYAFLLSLGSI</sequence>
<protein>
    <submittedName>
        <fullName evidence="1">Variant erythrocyte surface antigen-1 family protein</fullName>
    </submittedName>
</protein>
<accession>A0AAD9G4T9</accession>
<name>A0AAD9G4T9_BABDI</name>
<reference evidence="1" key="1">
    <citation type="journal article" date="2014" name="Nucleic Acids Res.">
        <title>The evolutionary dynamics of variant antigen genes in Babesia reveal a history of genomic innovation underlying host-parasite interaction.</title>
        <authorList>
            <person name="Jackson A.P."/>
            <person name="Otto T.D."/>
            <person name="Darby A."/>
            <person name="Ramaprasad A."/>
            <person name="Xia D."/>
            <person name="Echaide I.E."/>
            <person name="Farber M."/>
            <person name="Gahlot S."/>
            <person name="Gamble J."/>
            <person name="Gupta D."/>
            <person name="Gupta Y."/>
            <person name="Jackson L."/>
            <person name="Malandrin L."/>
            <person name="Malas T.B."/>
            <person name="Moussa E."/>
            <person name="Nair M."/>
            <person name="Reid A.J."/>
            <person name="Sanders M."/>
            <person name="Sharma J."/>
            <person name="Tracey A."/>
            <person name="Quail M.A."/>
            <person name="Weir W."/>
            <person name="Wastling J.M."/>
            <person name="Hall N."/>
            <person name="Willadsen P."/>
            <person name="Lingelbach K."/>
            <person name="Shiels B."/>
            <person name="Tait A."/>
            <person name="Berriman M."/>
            <person name="Allred D.R."/>
            <person name="Pain A."/>
        </authorList>
    </citation>
    <scope>NUCLEOTIDE SEQUENCE</scope>
    <source>
        <strain evidence="1">1802A</strain>
    </source>
</reference>
<dbReference type="EMBL" id="JAHBMH010000080">
    <property type="protein sequence ID" value="KAK1932144.1"/>
    <property type="molecule type" value="Genomic_DNA"/>
</dbReference>
<keyword evidence="2" id="KW-1185">Reference proteome</keyword>